<dbReference type="InterPro" id="IPR011993">
    <property type="entry name" value="PH-like_dom_sf"/>
</dbReference>
<dbReference type="InterPro" id="IPR001849">
    <property type="entry name" value="PH_domain"/>
</dbReference>
<dbReference type="AlphaFoldDB" id="A0A0V0TEI4"/>
<evidence type="ECO:0000313" key="3">
    <source>
        <dbReference type="Proteomes" id="UP000055048"/>
    </source>
</evidence>
<gene>
    <name evidence="2" type="ORF">T05_254</name>
</gene>
<dbReference type="EMBL" id="JYDJ01000310">
    <property type="protein sequence ID" value="KRX37442.1"/>
    <property type="molecule type" value="Genomic_DNA"/>
</dbReference>
<evidence type="ECO:0000313" key="2">
    <source>
        <dbReference type="EMBL" id="KRX37442.1"/>
    </source>
</evidence>
<name>A0A0V0TEI4_9BILA</name>
<organism evidence="2 3">
    <name type="scientific">Trichinella murrelli</name>
    <dbReference type="NCBI Taxonomy" id="144512"/>
    <lineage>
        <taxon>Eukaryota</taxon>
        <taxon>Metazoa</taxon>
        <taxon>Ecdysozoa</taxon>
        <taxon>Nematoda</taxon>
        <taxon>Enoplea</taxon>
        <taxon>Dorylaimia</taxon>
        <taxon>Trichinellida</taxon>
        <taxon>Trichinellidae</taxon>
        <taxon>Trichinella</taxon>
    </lineage>
</organism>
<sequence length="536" mass="60276">MLQFAKDITSSICRENWIYRLEERNPDNLIKGWLVLYENGILKFKGDKSRMRIYLGNGNVKVLTKDESHELLVSDRKLENGFVIVVGEKKYFFKCDTRNEMLLWVDTLRSTIQKTTRKDEVPAPVRQLPMYVNGTFYAAQYPSSCTDITCDASLLPGRALCPCLNNSRSDVLSAVHNFIKADSCSLLSSSTCVMSCRKDLFIDRTRHSMSSFFAATVSNSSLIGGGTELPYVNLQLTVVHKSLMICCDSDLLPYSTVRLCAFQHPSSQLLSQELIDVRILFSQMNFEIHLLMSRSLFLLLFSNRNNWRSEDCIVLSSISEAFAYRLKEEAPQMDVRCKFRNGSGFIYSPRDGIMTASSCHGGLADQALKSSLLLGQSRTPLLLSIFSSFLLQDLLLFPSYPHHWFIGLLLLHMNPPVLEIMSLMETLIVDCCVSRGYASVGHVLCHEFIDSIPACLGSSLMAQNSVHFHVSRHSLRPDPSQPYGDGLNEIMISEAEVHTTEDSCQLCQRINDSFLVLMASTALSSPPAGYHWLFSP</sequence>
<keyword evidence="3" id="KW-1185">Reference proteome</keyword>
<dbReference type="Pfam" id="PF00169">
    <property type="entry name" value="PH"/>
    <property type="match status" value="1"/>
</dbReference>
<dbReference type="CDD" id="cd00821">
    <property type="entry name" value="PH"/>
    <property type="match status" value="1"/>
</dbReference>
<accession>A0A0V0TEI4</accession>
<dbReference type="SUPFAM" id="SSF50729">
    <property type="entry name" value="PH domain-like"/>
    <property type="match status" value="1"/>
</dbReference>
<dbReference type="PROSITE" id="PS50003">
    <property type="entry name" value="PH_DOMAIN"/>
    <property type="match status" value="1"/>
</dbReference>
<feature type="domain" description="PH" evidence="1">
    <location>
        <begin position="11"/>
        <end position="113"/>
    </location>
</feature>
<dbReference type="Gene3D" id="2.30.29.30">
    <property type="entry name" value="Pleckstrin-homology domain (PH domain)/Phosphotyrosine-binding domain (PTB)"/>
    <property type="match status" value="1"/>
</dbReference>
<dbReference type="OrthoDB" id="5934625at2759"/>
<protein>
    <recommendedName>
        <fullName evidence="1">PH domain-containing protein</fullName>
    </recommendedName>
</protein>
<evidence type="ECO:0000259" key="1">
    <source>
        <dbReference type="PROSITE" id="PS50003"/>
    </source>
</evidence>
<dbReference type="Proteomes" id="UP000055048">
    <property type="component" value="Unassembled WGS sequence"/>
</dbReference>
<dbReference type="SMART" id="SM00233">
    <property type="entry name" value="PH"/>
    <property type="match status" value="1"/>
</dbReference>
<proteinExistence type="predicted"/>
<comment type="caution">
    <text evidence="2">The sequence shown here is derived from an EMBL/GenBank/DDBJ whole genome shotgun (WGS) entry which is preliminary data.</text>
</comment>
<reference evidence="2 3" key="1">
    <citation type="submission" date="2015-01" db="EMBL/GenBank/DDBJ databases">
        <title>Evolution of Trichinella species and genotypes.</title>
        <authorList>
            <person name="Korhonen P.K."/>
            <person name="Edoardo P."/>
            <person name="Giuseppe L.R."/>
            <person name="Gasser R.B."/>
        </authorList>
    </citation>
    <scope>NUCLEOTIDE SEQUENCE [LARGE SCALE GENOMIC DNA]</scope>
    <source>
        <strain evidence="2">ISS417</strain>
    </source>
</reference>